<dbReference type="Pfam" id="PF02558">
    <property type="entry name" value="ApbA"/>
    <property type="match status" value="1"/>
</dbReference>
<proteinExistence type="predicted"/>
<dbReference type="PANTHER" id="PTHR21708:SF26">
    <property type="entry name" value="2-DEHYDROPANTOATE 2-REDUCTASE"/>
    <property type="match status" value="1"/>
</dbReference>
<dbReference type="InterPro" id="IPR013328">
    <property type="entry name" value="6PGD_dom2"/>
</dbReference>
<dbReference type="InterPro" id="IPR051402">
    <property type="entry name" value="KPR-Related"/>
</dbReference>
<dbReference type="InterPro" id="IPR036291">
    <property type="entry name" value="NAD(P)-bd_dom_sf"/>
</dbReference>
<evidence type="ECO:0000259" key="2">
    <source>
        <dbReference type="Pfam" id="PF08546"/>
    </source>
</evidence>
<dbReference type="SUPFAM" id="SSF48179">
    <property type="entry name" value="6-phosphogluconate dehydrogenase C-terminal domain-like"/>
    <property type="match status" value="1"/>
</dbReference>
<dbReference type="Gene3D" id="1.10.1040.10">
    <property type="entry name" value="N-(1-d-carboxylethyl)-l-norvaline Dehydrogenase, domain 2"/>
    <property type="match status" value="1"/>
</dbReference>
<dbReference type="InterPro" id="IPR013752">
    <property type="entry name" value="KPA_reductase"/>
</dbReference>
<dbReference type="EMBL" id="JACHIW010000001">
    <property type="protein sequence ID" value="MBB5157173.1"/>
    <property type="molecule type" value="Genomic_DNA"/>
</dbReference>
<gene>
    <name evidence="3" type="ORF">BJ970_004707</name>
</gene>
<dbReference type="AlphaFoldDB" id="A0A840QIF7"/>
<evidence type="ECO:0000313" key="4">
    <source>
        <dbReference type="Proteomes" id="UP000584374"/>
    </source>
</evidence>
<dbReference type="SUPFAM" id="SSF51735">
    <property type="entry name" value="NAD(P)-binding Rossmann-fold domains"/>
    <property type="match status" value="1"/>
</dbReference>
<dbReference type="PANTHER" id="PTHR21708">
    <property type="entry name" value="PROBABLE 2-DEHYDROPANTOATE 2-REDUCTASE"/>
    <property type="match status" value="1"/>
</dbReference>
<dbReference type="GO" id="GO:0005737">
    <property type="term" value="C:cytoplasm"/>
    <property type="evidence" value="ECO:0007669"/>
    <property type="project" value="TreeGrafter"/>
</dbReference>
<comment type="caution">
    <text evidence="3">The sequence shown here is derived from an EMBL/GenBank/DDBJ whole genome shotgun (WGS) entry which is preliminary data.</text>
</comment>
<evidence type="ECO:0000259" key="1">
    <source>
        <dbReference type="Pfam" id="PF02558"/>
    </source>
</evidence>
<evidence type="ECO:0000313" key="3">
    <source>
        <dbReference type="EMBL" id="MBB5157173.1"/>
    </source>
</evidence>
<organism evidence="3 4">
    <name type="scientific">Saccharopolyspora phatthalungensis</name>
    <dbReference type="NCBI Taxonomy" id="664693"/>
    <lineage>
        <taxon>Bacteria</taxon>
        <taxon>Bacillati</taxon>
        <taxon>Actinomycetota</taxon>
        <taxon>Actinomycetes</taxon>
        <taxon>Pseudonocardiales</taxon>
        <taxon>Pseudonocardiaceae</taxon>
        <taxon>Saccharopolyspora</taxon>
    </lineage>
</organism>
<protein>
    <submittedName>
        <fullName evidence="3">2-dehydropantoate 2-reductase</fullName>
        <ecNumber evidence="3">1.1.1.169</ecNumber>
    </submittedName>
</protein>
<dbReference type="Gene3D" id="3.40.50.720">
    <property type="entry name" value="NAD(P)-binding Rossmann-like Domain"/>
    <property type="match status" value="1"/>
</dbReference>
<dbReference type="InterPro" id="IPR013332">
    <property type="entry name" value="KPR_N"/>
</dbReference>
<reference evidence="3 4" key="1">
    <citation type="submission" date="2020-08" db="EMBL/GenBank/DDBJ databases">
        <title>Sequencing the genomes of 1000 actinobacteria strains.</title>
        <authorList>
            <person name="Klenk H.-P."/>
        </authorList>
    </citation>
    <scope>NUCLEOTIDE SEQUENCE [LARGE SCALE GENOMIC DNA]</scope>
    <source>
        <strain evidence="3 4">DSM 45584</strain>
    </source>
</reference>
<feature type="domain" description="Ketopantoate reductase N-terminal" evidence="1">
    <location>
        <begin position="47"/>
        <end position="191"/>
    </location>
</feature>
<dbReference type="Pfam" id="PF08546">
    <property type="entry name" value="ApbA_C"/>
    <property type="match status" value="1"/>
</dbReference>
<dbReference type="InterPro" id="IPR008927">
    <property type="entry name" value="6-PGluconate_DH-like_C_sf"/>
</dbReference>
<dbReference type="EC" id="1.1.1.169" evidence="3"/>
<dbReference type="Proteomes" id="UP000584374">
    <property type="component" value="Unassembled WGS sequence"/>
</dbReference>
<name>A0A840QIF7_9PSEU</name>
<feature type="domain" description="Ketopantoate reductase C-terminal" evidence="2">
    <location>
        <begin position="225"/>
        <end position="364"/>
    </location>
</feature>
<keyword evidence="4" id="KW-1185">Reference proteome</keyword>
<keyword evidence="3" id="KW-0560">Oxidoreductase</keyword>
<sequence>MDSLGSIGTTSGYRSLMLNISTTGDRLRPPHERRAVTISDATRTKRILILGAGANGASIGADLTRAGLDVLLVDQWPEHVQTIRKDGLRVELPTRTERTEVRTAHLCEVATFRHKFDIVLMLMKAYDSRWAAHLIAPYLADDGLLVGVQNGMTVDTIADVVGPERTLGCVIEITSMMFDPGVVERHSPHDRSWFAVGSIDPATAGREREVAELLELVGSVEVVADIRATKWMKLVSNATTLVTTAILGLPMLEAVALPGMRDLMLRSGQEALDAGAAQGYPVLPIFGLGPADVGEPSRVVETLLDTLLGGFVLPSSKTTILQDWIKGRHSEVDDINGQVVRELARAGEASPVNSAVVEVAHRIERGDVKPSPDNLALLRELSRT</sequence>
<accession>A0A840QIF7</accession>
<dbReference type="RefSeq" id="WP_221467279.1">
    <property type="nucleotide sequence ID" value="NZ_JACHIW010000001.1"/>
</dbReference>
<dbReference type="GO" id="GO:0008677">
    <property type="term" value="F:2-dehydropantoate 2-reductase activity"/>
    <property type="evidence" value="ECO:0007669"/>
    <property type="project" value="UniProtKB-EC"/>
</dbReference>